<reference evidence="2 3" key="1">
    <citation type="submission" date="2018-09" db="EMBL/GenBank/DDBJ databases">
        <authorList>
            <person name="Amanuel B.M."/>
            <person name="Anspach C.J."/>
            <person name="Chiquito R.J."/>
            <person name="Gales J.M."/>
            <person name="Hall T."/>
            <person name="Hotaki K."/>
            <person name="Lozano B."/>
            <person name="Mugisha B."/>
            <person name="Fogarty M.P."/>
            <person name="Leadon S.A."/>
            <person name="Molloy S.D."/>
            <person name="Garlena R.A."/>
            <person name="Russell D.A."/>
            <person name="Pope W.H."/>
            <person name="Jacobs-Sera D."/>
            <person name="Hatfull G.F."/>
        </authorList>
    </citation>
    <scope>NUCLEOTIDE SEQUENCE [LARGE SCALE GENOMIC DNA]</scope>
</reference>
<evidence type="ECO:0000256" key="1">
    <source>
        <dbReference type="SAM" id="MobiDB-lite"/>
    </source>
</evidence>
<gene>
    <name evidence="2" type="primary">57</name>
    <name evidence="2" type="ORF">SEA_OCTOBIEN14_57</name>
</gene>
<sequence length="150" mass="15703">MKRLIAAAVIAAVAGMGVTACNSSAPAGQDVSAVCIDQHTNMRLDDDECEDDDGISGWWYFAAGAAIPAVGHHVAKSSGSYKKPPRAHVRKQPRMGVAKPSLVKPPKPSASKPRTSVSKPTQTTRKRSWLGSSSSGSKSKSSSRSGGSRR</sequence>
<feature type="compositionally biased region" description="Low complexity" evidence="1">
    <location>
        <begin position="129"/>
        <end position="150"/>
    </location>
</feature>
<proteinExistence type="predicted"/>
<organism evidence="2 3">
    <name type="scientific">Gordonia phage Octobien14</name>
    <dbReference type="NCBI Taxonomy" id="2483673"/>
    <lineage>
        <taxon>Viruses</taxon>
        <taxon>Duplodnaviria</taxon>
        <taxon>Heunggongvirae</taxon>
        <taxon>Uroviricota</taxon>
        <taxon>Caudoviricetes</taxon>
        <taxon>Deeyouvirinae</taxon>
        <taxon>Octobienvirus</taxon>
        <taxon>Octobienvirus octobien14</taxon>
    </lineage>
</organism>
<feature type="region of interest" description="Disordered" evidence="1">
    <location>
        <begin position="73"/>
        <end position="150"/>
    </location>
</feature>
<keyword evidence="3" id="KW-1185">Reference proteome</keyword>
<dbReference type="PROSITE" id="PS51257">
    <property type="entry name" value="PROKAR_LIPOPROTEIN"/>
    <property type="match status" value="1"/>
</dbReference>
<evidence type="ECO:0000313" key="3">
    <source>
        <dbReference type="Proteomes" id="UP000280547"/>
    </source>
</evidence>
<evidence type="ECO:0000313" key="2">
    <source>
        <dbReference type="EMBL" id="AYR03203.1"/>
    </source>
</evidence>
<protein>
    <recommendedName>
        <fullName evidence="4">Lipoprotein</fullName>
    </recommendedName>
</protein>
<dbReference type="RefSeq" id="YP_010246302.1">
    <property type="nucleotide sequence ID" value="NC_060134.1"/>
</dbReference>
<dbReference type="Proteomes" id="UP000280547">
    <property type="component" value="Segment"/>
</dbReference>
<feature type="compositionally biased region" description="Basic residues" evidence="1">
    <location>
        <begin position="83"/>
        <end position="93"/>
    </location>
</feature>
<dbReference type="EMBL" id="MH976515">
    <property type="protein sequence ID" value="AYR03203.1"/>
    <property type="molecule type" value="Genomic_DNA"/>
</dbReference>
<name>A0A3G3M9R8_9CAUD</name>
<evidence type="ECO:0008006" key="4">
    <source>
        <dbReference type="Google" id="ProtNLM"/>
    </source>
</evidence>
<dbReference type="KEGG" id="vg:70080844"/>
<accession>A0A3G3M9R8</accession>
<feature type="compositionally biased region" description="Polar residues" evidence="1">
    <location>
        <begin position="112"/>
        <end position="123"/>
    </location>
</feature>
<dbReference type="GeneID" id="70080844"/>